<dbReference type="InterPro" id="IPR039647">
    <property type="entry name" value="EF_hand_pair_protein_CML-like"/>
</dbReference>
<feature type="chain" id="PRO_5019524957" description="EF-hand domain-containing protein" evidence="4">
    <location>
        <begin position="21"/>
        <end position="194"/>
    </location>
</feature>
<sequence length="194" mass="21759">MNVLISAWLLLTTSSILVLGASVGSASEGRRLGLGSEGNILNRHARSFDPADITCVSIPRLQEMQQQFRNMIDHNADGRATPEEVKNFLQKFKNVTDESVAAFIARKDINRNGVVDFVPDYVQSLSQSNSMGEARDWFFLMDSDDDGFITVDELREVAQRLGMSPDDAAMYYMSEDRNHDGKLSFDEYKKTHGL</sequence>
<dbReference type="EMBL" id="RQTK01000484">
    <property type="protein sequence ID" value="RUS78887.1"/>
    <property type="molecule type" value="Genomic_DNA"/>
</dbReference>
<evidence type="ECO:0000256" key="1">
    <source>
        <dbReference type="ARBA" id="ARBA00022723"/>
    </source>
</evidence>
<dbReference type="PROSITE" id="PS50222">
    <property type="entry name" value="EF_HAND_2"/>
    <property type="match status" value="1"/>
</dbReference>
<accession>A0A433TBB8</accession>
<evidence type="ECO:0000313" key="7">
    <source>
        <dbReference type="Proteomes" id="UP000271974"/>
    </source>
</evidence>
<dbReference type="Proteomes" id="UP000271974">
    <property type="component" value="Unassembled WGS sequence"/>
</dbReference>
<feature type="signal peptide" evidence="4">
    <location>
        <begin position="1"/>
        <end position="20"/>
    </location>
</feature>
<keyword evidence="1" id="KW-0479">Metal-binding</keyword>
<dbReference type="AlphaFoldDB" id="A0A433TBB8"/>
<evidence type="ECO:0000313" key="6">
    <source>
        <dbReference type="EMBL" id="RUS78887.1"/>
    </source>
</evidence>
<dbReference type="SUPFAM" id="SSF47473">
    <property type="entry name" value="EF-hand"/>
    <property type="match status" value="1"/>
</dbReference>
<evidence type="ECO:0000256" key="2">
    <source>
        <dbReference type="ARBA" id="ARBA00022737"/>
    </source>
</evidence>
<dbReference type="InterPro" id="IPR018247">
    <property type="entry name" value="EF_Hand_1_Ca_BS"/>
</dbReference>
<protein>
    <recommendedName>
        <fullName evidence="5">EF-hand domain-containing protein</fullName>
    </recommendedName>
</protein>
<dbReference type="STRING" id="188477.A0A433TBB8"/>
<proteinExistence type="predicted"/>
<keyword evidence="3" id="KW-0106">Calcium</keyword>
<comment type="caution">
    <text evidence="6">The sequence shown here is derived from an EMBL/GenBank/DDBJ whole genome shotgun (WGS) entry which is preliminary data.</text>
</comment>
<dbReference type="CDD" id="cd00051">
    <property type="entry name" value="EFh"/>
    <property type="match status" value="1"/>
</dbReference>
<organism evidence="6 7">
    <name type="scientific">Elysia chlorotica</name>
    <name type="common">Eastern emerald elysia</name>
    <name type="synonym">Sea slug</name>
    <dbReference type="NCBI Taxonomy" id="188477"/>
    <lineage>
        <taxon>Eukaryota</taxon>
        <taxon>Metazoa</taxon>
        <taxon>Spiralia</taxon>
        <taxon>Lophotrochozoa</taxon>
        <taxon>Mollusca</taxon>
        <taxon>Gastropoda</taxon>
        <taxon>Heterobranchia</taxon>
        <taxon>Euthyneura</taxon>
        <taxon>Panpulmonata</taxon>
        <taxon>Sacoglossa</taxon>
        <taxon>Placobranchoidea</taxon>
        <taxon>Plakobranchidae</taxon>
        <taxon>Elysia</taxon>
    </lineage>
</organism>
<keyword evidence="2" id="KW-0677">Repeat</keyword>
<dbReference type="InterPro" id="IPR011992">
    <property type="entry name" value="EF-hand-dom_pair"/>
</dbReference>
<dbReference type="OrthoDB" id="26525at2759"/>
<feature type="domain" description="EF-hand" evidence="5">
    <location>
        <begin position="129"/>
        <end position="164"/>
    </location>
</feature>
<evidence type="ECO:0000256" key="4">
    <source>
        <dbReference type="SAM" id="SignalP"/>
    </source>
</evidence>
<evidence type="ECO:0000259" key="5">
    <source>
        <dbReference type="PROSITE" id="PS50222"/>
    </source>
</evidence>
<dbReference type="PANTHER" id="PTHR10891">
    <property type="entry name" value="EF-HAND CALCIUM-BINDING DOMAIN CONTAINING PROTEIN"/>
    <property type="match status" value="1"/>
</dbReference>
<keyword evidence="7" id="KW-1185">Reference proteome</keyword>
<dbReference type="Gene3D" id="1.10.238.10">
    <property type="entry name" value="EF-hand"/>
    <property type="match status" value="2"/>
</dbReference>
<reference evidence="6 7" key="1">
    <citation type="submission" date="2019-01" db="EMBL/GenBank/DDBJ databases">
        <title>A draft genome assembly of the solar-powered sea slug Elysia chlorotica.</title>
        <authorList>
            <person name="Cai H."/>
            <person name="Li Q."/>
            <person name="Fang X."/>
            <person name="Li J."/>
            <person name="Curtis N.E."/>
            <person name="Altenburger A."/>
            <person name="Shibata T."/>
            <person name="Feng M."/>
            <person name="Maeda T."/>
            <person name="Schwartz J.A."/>
            <person name="Shigenobu S."/>
            <person name="Lundholm N."/>
            <person name="Nishiyama T."/>
            <person name="Yang H."/>
            <person name="Hasebe M."/>
            <person name="Li S."/>
            <person name="Pierce S.K."/>
            <person name="Wang J."/>
        </authorList>
    </citation>
    <scope>NUCLEOTIDE SEQUENCE [LARGE SCALE GENOMIC DNA]</scope>
    <source>
        <strain evidence="6">EC2010</strain>
        <tissue evidence="6">Whole organism of an adult</tissue>
    </source>
</reference>
<gene>
    <name evidence="6" type="ORF">EGW08_013362</name>
</gene>
<dbReference type="Pfam" id="PF13499">
    <property type="entry name" value="EF-hand_7"/>
    <property type="match status" value="1"/>
</dbReference>
<name>A0A433TBB8_ELYCH</name>
<dbReference type="SMART" id="SM00054">
    <property type="entry name" value="EFh"/>
    <property type="match status" value="2"/>
</dbReference>
<dbReference type="PROSITE" id="PS00018">
    <property type="entry name" value="EF_HAND_1"/>
    <property type="match status" value="2"/>
</dbReference>
<evidence type="ECO:0000256" key="3">
    <source>
        <dbReference type="ARBA" id="ARBA00022837"/>
    </source>
</evidence>
<dbReference type="InterPro" id="IPR002048">
    <property type="entry name" value="EF_hand_dom"/>
</dbReference>
<keyword evidence="4" id="KW-0732">Signal</keyword>
<dbReference type="GO" id="GO:0005509">
    <property type="term" value="F:calcium ion binding"/>
    <property type="evidence" value="ECO:0007669"/>
    <property type="project" value="InterPro"/>
</dbReference>